<dbReference type="Proteomes" id="UP000837857">
    <property type="component" value="Chromosome 2"/>
</dbReference>
<name>A0ABN8IBL9_9NEOP</name>
<reference evidence="1" key="1">
    <citation type="submission" date="2022-03" db="EMBL/GenBank/DDBJ databases">
        <authorList>
            <person name="Martin H S."/>
        </authorList>
    </citation>
    <scope>NUCLEOTIDE SEQUENCE</scope>
</reference>
<protein>
    <submittedName>
        <fullName evidence="1">Uncharacterized protein</fullName>
    </submittedName>
</protein>
<evidence type="ECO:0000313" key="2">
    <source>
        <dbReference type="Proteomes" id="UP000837857"/>
    </source>
</evidence>
<proteinExistence type="predicted"/>
<feature type="non-terminal residue" evidence="1">
    <location>
        <position position="96"/>
    </location>
</feature>
<dbReference type="EMBL" id="OW152814">
    <property type="protein sequence ID" value="CAH2049940.1"/>
    <property type="molecule type" value="Genomic_DNA"/>
</dbReference>
<evidence type="ECO:0000313" key="1">
    <source>
        <dbReference type="EMBL" id="CAH2049940.1"/>
    </source>
</evidence>
<gene>
    <name evidence="1" type="ORF">IPOD504_LOCUS7116</name>
</gene>
<sequence length="96" mass="10692">MQTCFGTAPKHQDWFDERKTAHNETRYYARRIASRNWGKLGPITGPLSIFTQTHAAAGVTRRTMLFDETFEAGGLFGRYLSPYAGDAPPAVSLPIT</sequence>
<keyword evidence="2" id="KW-1185">Reference proteome</keyword>
<organism evidence="1 2">
    <name type="scientific">Iphiclides podalirius</name>
    <name type="common">scarce swallowtail</name>
    <dbReference type="NCBI Taxonomy" id="110791"/>
    <lineage>
        <taxon>Eukaryota</taxon>
        <taxon>Metazoa</taxon>
        <taxon>Ecdysozoa</taxon>
        <taxon>Arthropoda</taxon>
        <taxon>Hexapoda</taxon>
        <taxon>Insecta</taxon>
        <taxon>Pterygota</taxon>
        <taxon>Neoptera</taxon>
        <taxon>Endopterygota</taxon>
        <taxon>Lepidoptera</taxon>
        <taxon>Glossata</taxon>
        <taxon>Ditrysia</taxon>
        <taxon>Papilionoidea</taxon>
        <taxon>Papilionidae</taxon>
        <taxon>Papilioninae</taxon>
        <taxon>Iphiclides</taxon>
    </lineage>
</organism>
<accession>A0ABN8IBL9</accession>